<feature type="transmembrane region" description="Helical" evidence="1">
    <location>
        <begin position="57"/>
        <end position="85"/>
    </location>
</feature>
<dbReference type="EMBL" id="FR904232">
    <property type="protein sequence ID" value="CDG47648.1"/>
    <property type="molecule type" value="Genomic_DNA"/>
</dbReference>
<sequence>MDNKWLQDIFRFFLRDIDIKRLMHMPIIFVILIVLLPDSFKQAIGAHNPEFLPNYAIYYVAVFCFSFLFSSITSFTTHSVMVFLVNFARSLKIMSLSAIEKQCLRSFLQNGCHVVYARNHNSVIELLAHKKILEKTHDQNCSPDMEGYALSSEYSFHVVKHLS</sequence>
<feature type="transmembrane region" description="Helical" evidence="1">
    <location>
        <begin position="21"/>
        <end position="37"/>
    </location>
</feature>
<reference evidence="2" key="2">
    <citation type="journal article" date="2014" name="Genome Biol. Evol.">
        <title>Settling down: the genome of Serratia symbiotica from the aphid Cinara tujafilina zooms in on the process of accommodation to a cooperative intracellular life.</title>
        <authorList>
            <person name="Manzano-Marin A."/>
            <person name="Latorre A."/>
        </authorList>
    </citation>
    <scope>NUCLEOTIDE SEQUENCE</scope>
    <source>
        <strain evidence="2">SCt-VLC</strain>
    </source>
</reference>
<keyword evidence="1" id="KW-1133">Transmembrane helix</keyword>
<proteinExistence type="predicted"/>
<name>A0A068RAD4_9GAMM</name>
<dbReference type="RefSeq" id="WP_061770148.1">
    <property type="nucleotide sequence ID" value="NZ_FR904232.1"/>
</dbReference>
<accession>A0A068RAD4</accession>
<dbReference type="AlphaFoldDB" id="A0A068RAD4"/>
<gene>
    <name evidence="2" type="primary">sieB</name>
    <name evidence="2" type="ORF">SCTVLC_0904</name>
</gene>
<reference evidence="2" key="1">
    <citation type="submission" date="2013-06" db="EMBL/GenBank/DDBJ databases">
        <authorList>
            <person name="Mazano-Marin A."/>
        </authorList>
    </citation>
    <scope>NUCLEOTIDE SEQUENCE</scope>
    <source>
        <strain evidence="2">SCt-VLC</strain>
    </source>
</reference>
<protein>
    <submittedName>
        <fullName evidence="2">Putative Superinfection exclusion protein B</fullName>
    </submittedName>
</protein>
<dbReference type="OrthoDB" id="9866928at2"/>
<evidence type="ECO:0000256" key="1">
    <source>
        <dbReference type="SAM" id="Phobius"/>
    </source>
</evidence>
<keyword evidence="1" id="KW-0472">Membrane</keyword>
<dbReference type="InterPro" id="IPR025982">
    <property type="entry name" value="SieB"/>
</dbReference>
<dbReference type="Pfam" id="PF14163">
    <property type="entry name" value="SieB"/>
    <property type="match status" value="1"/>
</dbReference>
<evidence type="ECO:0000313" key="2">
    <source>
        <dbReference type="EMBL" id="CDG47648.1"/>
    </source>
</evidence>
<keyword evidence="1" id="KW-0812">Transmembrane</keyword>
<organism evidence="2">
    <name type="scientific">Serratia symbiotica SCt-VLC</name>
    <dbReference type="NCBI Taxonomy" id="1347341"/>
    <lineage>
        <taxon>Bacteria</taxon>
        <taxon>Pseudomonadati</taxon>
        <taxon>Pseudomonadota</taxon>
        <taxon>Gammaproteobacteria</taxon>
        <taxon>Enterobacterales</taxon>
        <taxon>Yersiniaceae</taxon>
        <taxon>Serratia</taxon>
        <taxon>Serratia symbiotica</taxon>
    </lineage>
</organism>